<evidence type="ECO:0000313" key="3">
    <source>
        <dbReference type="Proteomes" id="UP000593562"/>
    </source>
</evidence>
<keyword evidence="1" id="KW-0472">Membrane</keyword>
<dbReference type="PANTHER" id="PTHR34368:SF2">
    <property type="entry name" value="ALKALINE PHYTOCERAMIDASE (APHC)"/>
    <property type="match status" value="1"/>
</dbReference>
<proteinExistence type="predicted"/>
<dbReference type="AlphaFoldDB" id="A0A7J7DPP8"/>
<name>A0A7J7DPP8_TRIWF</name>
<feature type="transmembrane region" description="Helical" evidence="1">
    <location>
        <begin position="146"/>
        <end position="165"/>
    </location>
</feature>
<organism evidence="2 3">
    <name type="scientific">Tripterygium wilfordii</name>
    <name type="common">Thunder God vine</name>
    <dbReference type="NCBI Taxonomy" id="458696"/>
    <lineage>
        <taxon>Eukaryota</taxon>
        <taxon>Viridiplantae</taxon>
        <taxon>Streptophyta</taxon>
        <taxon>Embryophyta</taxon>
        <taxon>Tracheophyta</taxon>
        <taxon>Spermatophyta</taxon>
        <taxon>Magnoliopsida</taxon>
        <taxon>eudicotyledons</taxon>
        <taxon>Gunneridae</taxon>
        <taxon>Pentapetalae</taxon>
        <taxon>rosids</taxon>
        <taxon>fabids</taxon>
        <taxon>Celastrales</taxon>
        <taxon>Celastraceae</taxon>
        <taxon>Tripterygium</taxon>
    </lineage>
</organism>
<feature type="transmembrane region" description="Helical" evidence="1">
    <location>
        <begin position="171"/>
        <end position="192"/>
    </location>
</feature>
<comment type="caution">
    <text evidence="2">The sequence shown here is derived from an EMBL/GenBank/DDBJ whole genome shotgun (WGS) entry which is preliminary data.</text>
</comment>
<dbReference type="FunCoup" id="A0A7J7DPP8">
    <property type="interactions" value="4"/>
</dbReference>
<accession>A0A7J7DPP8</accession>
<feature type="transmembrane region" description="Helical" evidence="1">
    <location>
        <begin position="20"/>
        <end position="37"/>
    </location>
</feature>
<evidence type="ECO:0000256" key="1">
    <source>
        <dbReference type="SAM" id="Phobius"/>
    </source>
</evidence>
<gene>
    <name evidence="2" type="ORF">HS088_TW04G00273</name>
</gene>
<keyword evidence="3" id="KW-1185">Reference proteome</keyword>
<dbReference type="EMBL" id="JAAARO010000004">
    <property type="protein sequence ID" value="KAF5748321.1"/>
    <property type="molecule type" value="Genomic_DNA"/>
</dbReference>
<protein>
    <recommendedName>
        <fullName evidence="4">Alkaline phytoceramidase (APHC)</fullName>
    </recommendedName>
</protein>
<evidence type="ECO:0008006" key="4">
    <source>
        <dbReference type="Google" id="ProtNLM"/>
    </source>
</evidence>
<dbReference type="InParanoid" id="A0A7J7DPP8"/>
<feature type="transmembrane region" description="Helical" evidence="1">
    <location>
        <begin position="90"/>
        <end position="112"/>
    </location>
</feature>
<dbReference type="PANTHER" id="PTHR34368">
    <property type="entry name" value="OS01G0962200 PROTEIN"/>
    <property type="match status" value="1"/>
</dbReference>
<keyword evidence="1" id="KW-0812">Transmembrane</keyword>
<reference evidence="2 3" key="1">
    <citation type="journal article" date="2020" name="Nat. Commun.">
        <title>Genome of Tripterygium wilfordii and identification of cytochrome P450 involved in triptolide biosynthesis.</title>
        <authorList>
            <person name="Tu L."/>
            <person name="Su P."/>
            <person name="Zhang Z."/>
            <person name="Gao L."/>
            <person name="Wang J."/>
            <person name="Hu T."/>
            <person name="Zhou J."/>
            <person name="Zhang Y."/>
            <person name="Zhao Y."/>
            <person name="Liu Y."/>
            <person name="Song Y."/>
            <person name="Tong Y."/>
            <person name="Lu Y."/>
            <person name="Yang J."/>
            <person name="Xu C."/>
            <person name="Jia M."/>
            <person name="Peters R.J."/>
            <person name="Huang L."/>
            <person name="Gao W."/>
        </authorList>
    </citation>
    <scope>NUCLEOTIDE SEQUENCE [LARGE SCALE GENOMIC DNA]</scope>
    <source>
        <strain evidence="3">cv. XIE 37</strain>
        <tissue evidence="2">Leaf</tissue>
    </source>
</reference>
<evidence type="ECO:0000313" key="2">
    <source>
        <dbReference type="EMBL" id="KAF5748321.1"/>
    </source>
</evidence>
<keyword evidence="1" id="KW-1133">Transmembrane helix</keyword>
<feature type="transmembrane region" description="Helical" evidence="1">
    <location>
        <begin position="57"/>
        <end position="78"/>
    </location>
</feature>
<feature type="transmembrane region" description="Helical" evidence="1">
    <location>
        <begin position="228"/>
        <end position="252"/>
    </location>
</feature>
<sequence>MVWMVNQEITKGNRRRSWGGAFLCWVCLMLVTPKIPLSPEYHLFADMRNFLGVPNTLNVITNFPFLIVGVLCFVLCLQGSFFNISLRGEGCGWTIFFAGIAGMAFGSAYYHLKPDDNRVMWDILPMMIAYSALLSCFIVERVGNKIGLSCLLGLFLLVFLSAAYARTFNDLRLCMMFQLIPCIAIPTMNFLFPPKYTHSRFWIWAAGVSLFAKCEGCLDRRIYRANRYYISGHSLEHLCSALIPVLLAYMLMYRNLRFQRYYILLFLPFLLHIL</sequence>
<feature type="transmembrane region" description="Helical" evidence="1">
    <location>
        <begin position="118"/>
        <end position="139"/>
    </location>
</feature>
<dbReference type="Proteomes" id="UP000593562">
    <property type="component" value="Unassembled WGS sequence"/>
</dbReference>